<reference evidence="4 5" key="1">
    <citation type="journal article" date="2011" name="Genome Biol. Evol.">
        <title>Comparative whole genome sequence analysis of the carcinogenic bacterial model pathogen Helicobacter felis.</title>
        <authorList>
            <person name="Arnold I.C."/>
            <person name="Zigova Z."/>
            <person name="Holden M."/>
            <person name="Lawley T.D."/>
            <person name="Rad R."/>
            <person name="Dougan G."/>
            <person name="Falkow S."/>
            <person name="Bentley S.D."/>
            <person name="Muller A."/>
        </authorList>
    </citation>
    <scope>NUCLEOTIDE SEQUENCE [LARGE SCALE GENOMIC DNA]</scope>
    <source>
        <strain evidence="5">ATCC 49179 / CCUG 28539 / NCTC 12436 / CS1</strain>
    </source>
</reference>
<evidence type="ECO:0000313" key="5">
    <source>
        <dbReference type="Proteomes" id="UP000007934"/>
    </source>
</evidence>
<dbReference type="HOGENOM" id="CLU_000604_1_2_7"/>
<keyword evidence="2" id="KW-0067">ATP-binding</keyword>
<dbReference type="EMBL" id="FQ670179">
    <property type="protein sequence ID" value="CBY82717.1"/>
    <property type="molecule type" value="Genomic_DNA"/>
</dbReference>
<dbReference type="AlphaFoldDB" id="E7AAP6"/>
<dbReference type="InterPro" id="IPR003593">
    <property type="entry name" value="AAA+_ATPase"/>
</dbReference>
<dbReference type="PANTHER" id="PTHR43158:SF1">
    <property type="entry name" value="ABC TRANSPORTER, ATP-BINDING PROTEIN"/>
    <property type="match status" value="1"/>
</dbReference>
<feature type="domain" description="ABC transporter" evidence="3">
    <location>
        <begin position="2"/>
        <end position="216"/>
    </location>
</feature>
<evidence type="ECO:0000256" key="2">
    <source>
        <dbReference type="ARBA" id="ARBA00022840"/>
    </source>
</evidence>
<protein>
    <submittedName>
        <fullName evidence="4">ABC transport system, ATP binding protein</fullName>
    </submittedName>
</protein>
<dbReference type="GO" id="GO:0005524">
    <property type="term" value="F:ATP binding"/>
    <property type="evidence" value="ECO:0007669"/>
    <property type="project" value="UniProtKB-KW"/>
</dbReference>
<dbReference type="CDD" id="cd03230">
    <property type="entry name" value="ABC_DR_subfamily_A"/>
    <property type="match status" value="1"/>
</dbReference>
<dbReference type="eggNOG" id="COG1131">
    <property type="taxonomic scope" value="Bacteria"/>
</dbReference>
<dbReference type="PROSITE" id="PS50893">
    <property type="entry name" value="ABC_TRANSPORTER_2"/>
    <property type="match status" value="1"/>
</dbReference>
<dbReference type="PANTHER" id="PTHR43158">
    <property type="entry name" value="SKFA PEPTIDE EXPORT ATP-BINDING PROTEIN SKFE"/>
    <property type="match status" value="1"/>
</dbReference>
<evidence type="ECO:0000256" key="1">
    <source>
        <dbReference type="ARBA" id="ARBA00022741"/>
    </source>
</evidence>
<dbReference type="OrthoDB" id="9778870at2"/>
<dbReference type="Proteomes" id="UP000007934">
    <property type="component" value="Chromosome"/>
</dbReference>
<organism evidence="4 5">
    <name type="scientific">Helicobacter felis (strain ATCC 49179 / CCUG 28539 / NCTC 12436 / CS1)</name>
    <dbReference type="NCBI Taxonomy" id="936155"/>
    <lineage>
        <taxon>Bacteria</taxon>
        <taxon>Pseudomonadati</taxon>
        <taxon>Campylobacterota</taxon>
        <taxon>Epsilonproteobacteria</taxon>
        <taxon>Campylobacterales</taxon>
        <taxon>Helicobacteraceae</taxon>
        <taxon>Helicobacter</taxon>
    </lineage>
</organism>
<dbReference type="InterPro" id="IPR003439">
    <property type="entry name" value="ABC_transporter-like_ATP-bd"/>
</dbReference>
<dbReference type="SUPFAM" id="SSF52540">
    <property type="entry name" value="P-loop containing nucleoside triphosphate hydrolases"/>
    <property type="match status" value="1"/>
</dbReference>
<dbReference type="STRING" id="936155.HFELIS_06330"/>
<keyword evidence="5" id="KW-1185">Reference proteome</keyword>
<dbReference type="SMART" id="SM00382">
    <property type="entry name" value="AAA"/>
    <property type="match status" value="1"/>
</dbReference>
<gene>
    <name evidence="4" type="ordered locus">Hfelis_06330</name>
</gene>
<dbReference type="GO" id="GO:0016887">
    <property type="term" value="F:ATP hydrolysis activity"/>
    <property type="evidence" value="ECO:0007669"/>
    <property type="project" value="InterPro"/>
</dbReference>
<sequence>MLQVRHLCKSRFGRKILDNISFDLHAGEMVALLGPNGVGKSTLLKILAGLCARYQGEIMIQGHKIGLESKKIIAYLSDQNFIAPQAIALKMLDFYQDFFQDFNRERALELLERFKIPLQTPFKYFSKGMQERLQLLLTLSRKAQLFLLDEPLGGVDPCAREEILALILEQCAQASVLLATHLIYEIAPYAHRAIFLKEGKILVCEKKADLEQAYKEWAR</sequence>
<keyword evidence="1" id="KW-0547">Nucleotide-binding</keyword>
<name>E7AAP6_HELFC</name>
<evidence type="ECO:0000313" key="4">
    <source>
        <dbReference type="EMBL" id="CBY82717.1"/>
    </source>
</evidence>
<proteinExistence type="predicted"/>
<dbReference type="Gene3D" id="3.40.50.300">
    <property type="entry name" value="P-loop containing nucleotide triphosphate hydrolases"/>
    <property type="match status" value="1"/>
</dbReference>
<accession>E7AAP6</accession>
<dbReference type="KEGG" id="hfe:HFELIS_06330"/>
<evidence type="ECO:0000259" key="3">
    <source>
        <dbReference type="PROSITE" id="PS50893"/>
    </source>
</evidence>
<dbReference type="Pfam" id="PF00005">
    <property type="entry name" value="ABC_tran"/>
    <property type="match status" value="1"/>
</dbReference>
<dbReference type="InterPro" id="IPR027417">
    <property type="entry name" value="P-loop_NTPase"/>
</dbReference>